<feature type="transmembrane region" description="Helical" evidence="5">
    <location>
        <begin position="92"/>
        <end position="112"/>
    </location>
</feature>
<protein>
    <submittedName>
        <fullName evidence="8">Major facilitator superfamily (MFS) profile domain-containing protein</fullName>
    </submittedName>
</protein>
<dbReference type="Proteomes" id="UP000887566">
    <property type="component" value="Unplaced"/>
</dbReference>
<dbReference type="InterPro" id="IPR020846">
    <property type="entry name" value="MFS_dom"/>
</dbReference>
<keyword evidence="4 5" id="KW-0472">Membrane</keyword>
<organism evidence="7 8">
    <name type="scientific">Plectus sambesii</name>
    <dbReference type="NCBI Taxonomy" id="2011161"/>
    <lineage>
        <taxon>Eukaryota</taxon>
        <taxon>Metazoa</taxon>
        <taxon>Ecdysozoa</taxon>
        <taxon>Nematoda</taxon>
        <taxon>Chromadorea</taxon>
        <taxon>Plectida</taxon>
        <taxon>Plectina</taxon>
        <taxon>Plectoidea</taxon>
        <taxon>Plectidae</taxon>
        <taxon>Plectus</taxon>
    </lineage>
</organism>
<evidence type="ECO:0000313" key="8">
    <source>
        <dbReference type="WBParaSite" id="PSAMB.scaffold3054size19864.g21024.t1"/>
    </source>
</evidence>
<feature type="transmembrane region" description="Helical" evidence="5">
    <location>
        <begin position="59"/>
        <end position="80"/>
    </location>
</feature>
<feature type="transmembrane region" description="Helical" evidence="5">
    <location>
        <begin position="352"/>
        <end position="375"/>
    </location>
</feature>
<feature type="transmembrane region" description="Helical" evidence="5">
    <location>
        <begin position="281"/>
        <end position="299"/>
    </location>
</feature>
<evidence type="ECO:0000259" key="6">
    <source>
        <dbReference type="PROSITE" id="PS50850"/>
    </source>
</evidence>
<dbReference type="PANTHER" id="PTHR23503:SF39">
    <property type="entry name" value="MAJOR FACILITATOR SUPERFAMILY (MFS) PROFILE DOMAIN-CONTAINING PROTEIN"/>
    <property type="match status" value="1"/>
</dbReference>
<reference evidence="8" key="1">
    <citation type="submission" date="2022-11" db="UniProtKB">
        <authorList>
            <consortium name="WormBaseParasite"/>
        </authorList>
    </citation>
    <scope>IDENTIFICATION</scope>
</reference>
<dbReference type="GO" id="GO:0015149">
    <property type="term" value="F:hexose transmembrane transporter activity"/>
    <property type="evidence" value="ECO:0007669"/>
    <property type="project" value="TreeGrafter"/>
</dbReference>
<dbReference type="InterPro" id="IPR045263">
    <property type="entry name" value="GLUT"/>
</dbReference>
<name>A0A914W3F9_9BILA</name>
<dbReference type="Pfam" id="PF00083">
    <property type="entry name" value="Sugar_tr"/>
    <property type="match status" value="1"/>
</dbReference>
<feature type="transmembrane region" description="Helical" evidence="5">
    <location>
        <begin position="413"/>
        <end position="432"/>
    </location>
</feature>
<evidence type="ECO:0000256" key="1">
    <source>
        <dbReference type="ARBA" id="ARBA00004141"/>
    </source>
</evidence>
<evidence type="ECO:0000256" key="2">
    <source>
        <dbReference type="ARBA" id="ARBA00022692"/>
    </source>
</evidence>
<keyword evidence="7" id="KW-1185">Reference proteome</keyword>
<dbReference type="AlphaFoldDB" id="A0A914W3F9"/>
<proteinExistence type="predicted"/>
<dbReference type="WBParaSite" id="PSAMB.scaffold3054size19864.g21024.t1">
    <property type="protein sequence ID" value="PSAMB.scaffold3054size19864.g21024.t1"/>
    <property type="gene ID" value="PSAMB.scaffold3054size19864.g21024"/>
</dbReference>
<evidence type="ECO:0000256" key="3">
    <source>
        <dbReference type="ARBA" id="ARBA00022989"/>
    </source>
</evidence>
<comment type="subcellular location">
    <subcellularLocation>
        <location evidence="1">Membrane</location>
        <topology evidence="1">Multi-pass membrane protein</topology>
    </subcellularLocation>
</comment>
<sequence>MGVSYHLGLMSLAAGFAGNFQLGYLASVLTQPYIAIEQYVNSSVRARTGVDIDEDGLKMLMSALNIVNPLAAIVGQMMALSLCNRLGRKNTAIIGCLMNFPGILLSLFAKWLHPAYEVLFVGRLIWSVAVGILVVNQTIWLVEAAPAKHRGSVSSLQEVFAALGGLITQAAGVPFSSDELWPLMFAFPLLVNVLCIIAFYMVPESPQFLLFQRNSQTEAKKAIAKYHGLTDEYLISEQMNLVAAGGESEDAQEKGKAEGSKTHAMDVMFRPWKAKDDVSRVLRYGAWVGLMVKLAYLFTGTRCIRSFNTFVLFELGKWSYLDARVGSLAIGILRLPVTLIPVFFVDRIGRRPLLLSSAGSSVLFLIMIMICIFLGEDFKIGTLLGVTCLLTVNSIGLGSLARFYAAELVPHKLLLKSVSVLAIIETLFRIALEFSFYPAAHFIGAHFFSIFILPSIFFFVLIYLYCPETKGRGINDVLNKMASDKGVEVTFQV</sequence>
<dbReference type="GO" id="GO:0016020">
    <property type="term" value="C:membrane"/>
    <property type="evidence" value="ECO:0007669"/>
    <property type="project" value="UniProtKB-SubCell"/>
</dbReference>
<feature type="transmembrane region" description="Helical" evidence="5">
    <location>
        <begin position="159"/>
        <end position="177"/>
    </location>
</feature>
<dbReference type="Gene3D" id="1.20.1250.20">
    <property type="entry name" value="MFS general substrate transporter like domains"/>
    <property type="match status" value="1"/>
</dbReference>
<feature type="transmembrane region" description="Helical" evidence="5">
    <location>
        <begin position="124"/>
        <end position="147"/>
    </location>
</feature>
<feature type="transmembrane region" description="Helical" evidence="5">
    <location>
        <begin position="444"/>
        <end position="466"/>
    </location>
</feature>
<evidence type="ECO:0000313" key="7">
    <source>
        <dbReference type="Proteomes" id="UP000887566"/>
    </source>
</evidence>
<dbReference type="InterPro" id="IPR036259">
    <property type="entry name" value="MFS_trans_sf"/>
</dbReference>
<evidence type="ECO:0000256" key="4">
    <source>
        <dbReference type="ARBA" id="ARBA00023136"/>
    </source>
</evidence>
<feature type="transmembrane region" description="Helical" evidence="5">
    <location>
        <begin position="381"/>
        <end position="401"/>
    </location>
</feature>
<feature type="transmembrane region" description="Helical" evidence="5">
    <location>
        <begin position="325"/>
        <end position="345"/>
    </location>
</feature>
<feature type="transmembrane region" description="Helical" evidence="5">
    <location>
        <begin position="183"/>
        <end position="202"/>
    </location>
</feature>
<keyword evidence="3 5" id="KW-1133">Transmembrane helix</keyword>
<evidence type="ECO:0000256" key="5">
    <source>
        <dbReference type="SAM" id="Phobius"/>
    </source>
</evidence>
<dbReference type="PANTHER" id="PTHR23503">
    <property type="entry name" value="SOLUTE CARRIER FAMILY 2"/>
    <property type="match status" value="1"/>
</dbReference>
<dbReference type="InterPro" id="IPR005828">
    <property type="entry name" value="MFS_sugar_transport-like"/>
</dbReference>
<accession>A0A914W3F9</accession>
<dbReference type="PROSITE" id="PS50850">
    <property type="entry name" value="MFS"/>
    <property type="match status" value="1"/>
</dbReference>
<feature type="domain" description="Major facilitator superfamily (MFS) profile" evidence="6">
    <location>
        <begin position="11"/>
        <end position="470"/>
    </location>
</feature>
<keyword evidence="2 5" id="KW-0812">Transmembrane</keyword>
<dbReference type="SUPFAM" id="SSF103473">
    <property type="entry name" value="MFS general substrate transporter"/>
    <property type="match status" value="1"/>
</dbReference>